<dbReference type="InterPro" id="IPR001604">
    <property type="entry name" value="Endo_G_ENPP1-like_dom"/>
</dbReference>
<dbReference type="InterPro" id="IPR039015">
    <property type="entry name" value="ENDOD1"/>
</dbReference>
<feature type="domain" description="DNA/RNA non-specific endonuclease/pyrophosphatase/phosphodiesterase" evidence="3">
    <location>
        <begin position="69"/>
        <end position="285"/>
    </location>
</feature>
<keyword evidence="4" id="KW-0540">Nuclease</keyword>
<dbReference type="PANTHER" id="PTHR21472">
    <property type="entry name" value="ENDONUCLEASE DOMAIN-CONTAINING 1 PROTEIN ENDOD1"/>
    <property type="match status" value="1"/>
</dbReference>
<dbReference type="Gene3D" id="3.40.570.10">
    <property type="entry name" value="Extracellular Endonuclease, subunit A"/>
    <property type="match status" value="1"/>
</dbReference>
<name>A0A6G1Q6M5_CHAAH</name>
<keyword evidence="5" id="KW-1185">Reference proteome</keyword>
<dbReference type="PANTHER" id="PTHR21472:SF15">
    <property type="entry name" value="ENDONUCLEASE DOMAIN-CONTAINING 1 PROTEIN-RELATED"/>
    <property type="match status" value="1"/>
</dbReference>
<evidence type="ECO:0000313" key="4">
    <source>
        <dbReference type="EMBL" id="KAF3698079.1"/>
    </source>
</evidence>
<dbReference type="SUPFAM" id="SSF54060">
    <property type="entry name" value="His-Me finger endonucleases"/>
    <property type="match status" value="1"/>
</dbReference>
<evidence type="ECO:0000313" key="5">
    <source>
        <dbReference type="Proteomes" id="UP000503349"/>
    </source>
</evidence>
<sequence>MTSLKTWCLLSLSVLLLSISPTETEVVQSMSDCEGFLLNENPPQIPDILINGTIMDQNRYKTICQTYENTRRFVTLYDTNNKIPVFSAYKYRGERRLDEDKRRPKNVSWKIEPQLEERESMSNMWDDVYKNQAINNDYRNTTIFDRGHVFPCSHAFDQSDKVSTFTLTNVVPQIKSFNQGSWSKMESCVKCVLQKYCINNNNDPEGFVVTGAKPGTETLNKKVNIPSVLWSAFCCYSKNKNKWLASAHWGNNIAEDSKSKYLETKTLKELHQELNIEAFPNSPQCPLTETVSEFYPEINLDNDCKNMCPPQASSAPPTTTTPTFTRHQLMMLYHRSKLMCRKALRRRANQSSSQSLRLRRLCLDLIRSRLRFDESNLPLKEVLLELLNNGDLYHDENDHNHPKLLPKSITIVN</sequence>
<keyword evidence="1" id="KW-0732">Signal</keyword>
<feature type="domain" description="ENPP1-3/EXOG-like endonuclease/phosphodiesterase" evidence="2">
    <location>
        <begin position="70"/>
        <end position="285"/>
    </location>
</feature>
<dbReference type="Proteomes" id="UP000503349">
    <property type="component" value="Chromosome 13"/>
</dbReference>
<evidence type="ECO:0000259" key="2">
    <source>
        <dbReference type="SMART" id="SM00477"/>
    </source>
</evidence>
<dbReference type="InterPro" id="IPR044929">
    <property type="entry name" value="DNA/RNA_non-sp_Endonuclease_sf"/>
</dbReference>
<keyword evidence="4" id="KW-0255">Endonuclease</keyword>
<dbReference type="EMBL" id="CM015724">
    <property type="protein sequence ID" value="KAF3698079.1"/>
    <property type="molecule type" value="Genomic_DNA"/>
</dbReference>
<reference evidence="4 5" key="1">
    <citation type="submission" date="2019-02" db="EMBL/GenBank/DDBJ databases">
        <title>Opniocepnalus argus genome.</title>
        <authorList>
            <person name="Zhou C."/>
            <person name="Xiao S."/>
        </authorList>
    </citation>
    <scope>NUCLEOTIDE SEQUENCE [LARGE SCALE GENOMIC DNA]</scope>
    <source>
        <strain evidence="4">OARG1902GOOAL</strain>
        <tissue evidence="4">Muscle</tissue>
    </source>
</reference>
<dbReference type="GO" id="GO:0046872">
    <property type="term" value="F:metal ion binding"/>
    <property type="evidence" value="ECO:0007669"/>
    <property type="project" value="InterPro"/>
</dbReference>
<dbReference type="GO" id="GO:0003676">
    <property type="term" value="F:nucleic acid binding"/>
    <property type="evidence" value="ECO:0007669"/>
    <property type="project" value="InterPro"/>
</dbReference>
<dbReference type="AlphaFoldDB" id="A0A6G1Q6M5"/>
<dbReference type="SMART" id="SM00892">
    <property type="entry name" value="Endonuclease_NS"/>
    <property type="match status" value="1"/>
</dbReference>
<dbReference type="GO" id="GO:0004519">
    <property type="term" value="F:endonuclease activity"/>
    <property type="evidence" value="ECO:0007669"/>
    <property type="project" value="UniProtKB-KW"/>
</dbReference>
<evidence type="ECO:0000256" key="1">
    <source>
        <dbReference type="SAM" id="SignalP"/>
    </source>
</evidence>
<dbReference type="InterPro" id="IPR044925">
    <property type="entry name" value="His-Me_finger_sf"/>
</dbReference>
<feature type="signal peptide" evidence="1">
    <location>
        <begin position="1"/>
        <end position="24"/>
    </location>
</feature>
<proteinExistence type="predicted"/>
<feature type="chain" id="PRO_5026220599" evidence="1">
    <location>
        <begin position="25"/>
        <end position="413"/>
    </location>
</feature>
<dbReference type="GO" id="GO:0016787">
    <property type="term" value="F:hydrolase activity"/>
    <property type="evidence" value="ECO:0007669"/>
    <property type="project" value="InterPro"/>
</dbReference>
<dbReference type="SMART" id="SM00477">
    <property type="entry name" value="NUC"/>
    <property type="match status" value="1"/>
</dbReference>
<gene>
    <name evidence="4" type="ORF">EXN66_Car013760</name>
</gene>
<accession>A0A6G1Q6M5</accession>
<evidence type="ECO:0000259" key="3">
    <source>
        <dbReference type="SMART" id="SM00892"/>
    </source>
</evidence>
<reference evidence="5" key="2">
    <citation type="submission" date="2019-02" db="EMBL/GenBank/DDBJ databases">
        <title>Opniocepnalus argus Var Kimnra genome.</title>
        <authorList>
            <person name="Zhou C."/>
            <person name="Xiao S."/>
        </authorList>
    </citation>
    <scope>NUCLEOTIDE SEQUENCE [LARGE SCALE GENOMIC DNA]</scope>
</reference>
<dbReference type="InterPro" id="IPR020821">
    <property type="entry name" value="ENPP1-3/EXOG-like_nuc-like"/>
</dbReference>
<keyword evidence="4" id="KW-0378">Hydrolase</keyword>
<organism evidence="4 5">
    <name type="scientific">Channa argus</name>
    <name type="common">Northern snakehead</name>
    <name type="synonym">Ophicephalus argus</name>
    <dbReference type="NCBI Taxonomy" id="215402"/>
    <lineage>
        <taxon>Eukaryota</taxon>
        <taxon>Metazoa</taxon>
        <taxon>Chordata</taxon>
        <taxon>Craniata</taxon>
        <taxon>Vertebrata</taxon>
        <taxon>Euteleostomi</taxon>
        <taxon>Actinopterygii</taxon>
        <taxon>Neopterygii</taxon>
        <taxon>Teleostei</taxon>
        <taxon>Neoteleostei</taxon>
        <taxon>Acanthomorphata</taxon>
        <taxon>Anabantaria</taxon>
        <taxon>Anabantiformes</taxon>
        <taxon>Channoidei</taxon>
        <taxon>Channidae</taxon>
        <taxon>Channa</taxon>
    </lineage>
</organism>
<protein>
    <submittedName>
        <fullName evidence="4">Endonuclease domain-containing 1 protein</fullName>
    </submittedName>
</protein>
<dbReference type="Pfam" id="PF01223">
    <property type="entry name" value="Endonuclease_NS"/>
    <property type="match status" value="1"/>
</dbReference>